<feature type="domain" description="J" evidence="3">
    <location>
        <begin position="14"/>
        <end position="78"/>
    </location>
</feature>
<keyword evidence="2" id="KW-0812">Transmembrane</keyword>
<evidence type="ECO:0000259" key="4">
    <source>
        <dbReference type="PROSITE" id="PS51781"/>
    </source>
</evidence>
<dbReference type="InterPro" id="IPR052763">
    <property type="entry name" value="DnaJ_C4"/>
</dbReference>
<dbReference type="SMART" id="SM00287">
    <property type="entry name" value="SH3b"/>
    <property type="match status" value="1"/>
</dbReference>
<dbReference type="PROSITE" id="PS50076">
    <property type="entry name" value="DNAJ_2"/>
    <property type="match status" value="1"/>
</dbReference>
<dbReference type="PANTHER" id="PTHR44825:SF1">
    <property type="entry name" value="DNAJ HOMOLOG SUBFAMILY C MEMBER 4"/>
    <property type="match status" value="1"/>
</dbReference>
<dbReference type="Proteomes" id="UP000233293">
    <property type="component" value="Unassembled WGS sequence"/>
</dbReference>
<dbReference type="Pfam" id="PF08239">
    <property type="entry name" value="SH3_3"/>
    <property type="match status" value="1"/>
</dbReference>
<evidence type="ECO:0008006" key="7">
    <source>
        <dbReference type="Google" id="ProtNLM"/>
    </source>
</evidence>
<dbReference type="InterPro" id="IPR036869">
    <property type="entry name" value="J_dom_sf"/>
</dbReference>
<gene>
    <name evidence="5" type="ORF">CWS72_22435</name>
</gene>
<evidence type="ECO:0000259" key="3">
    <source>
        <dbReference type="PROSITE" id="PS50076"/>
    </source>
</evidence>
<sequence>MRDETSHPPSDPQGYYAILGVGPLADTAEIKAAYRLQAKRLHPDINPSEQAPQDFIELTTIYRILKDTKRRARYDATACSPALADLIDPKDPSPKPLHCSRCGKVTAQPRYILFHRVKTFLFRCRKSTVVGIFCRDCADRTAIRASTLSWLLGWWGPLGPFHTMKALLRNLRGGEKPRADNLWLLLHQARAFLADNDKEVALALAEQAQNFARNSEERNRIAEIVRAAGKSTNPFARRLRNRWNPWSYAAVIQALPLIGLALAVTVAVAALQFHSQTESVTAMITIHPAQAGEVRHVAIDVLKVRQGPTNSHPVVALLDRFSTVQVMDSVADGEWARILTPAGVTGYVPARFLFGGPGDESKNRWCNDQKGSALHTGDILLRRSGGEHTLSLKNDTDHDVIVRLKTQNGRTLLAFFMAAGSDTVVNGIPSGTFRAVFAIGHDYSRACGIFLEDMRTFIVPTAQVFQAGGANGKRPDAELILPPLGDGPGQSHALAPESFLDN</sequence>
<protein>
    <recommendedName>
        <fullName evidence="7">J domain-containing protein</fullName>
    </recommendedName>
</protein>
<dbReference type="Gene3D" id="2.30.30.40">
    <property type="entry name" value="SH3 Domains"/>
    <property type="match status" value="1"/>
</dbReference>
<feature type="transmembrane region" description="Helical" evidence="2">
    <location>
        <begin position="246"/>
        <end position="271"/>
    </location>
</feature>
<name>A0A2N3PPI3_9PROT</name>
<reference evidence="6" key="1">
    <citation type="submission" date="2017-12" db="EMBL/GenBank/DDBJ databases">
        <title>Draft genome sequence of Telmatospirillum siberiense 26-4b1T, an acidotolerant peatland alphaproteobacterium potentially involved in sulfur cycling.</title>
        <authorList>
            <person name="Hausmann B."/>
            <person name="Pjevac P."/>
            <person name="Schreck K."/>
            <person name="Herbold C.W."/>
            <person name="Daims H."/>
            <person name="Wagner M."/>
            <person name="Pester M."/>
            <person name="Loy A."/>
        </authorList>
    </citation>
    <scope>NUCLEOTIDE SEQUENCE [LARGE SCALE GENOMIC DNA]</scope>
    <source>
        <strain evidence="6">26-4b1</strain>
    </source>
</reference>
<keyword evidence="6" id="KW-1185">Reference proteome</keyword>
<evidence type="ECO:0000313" key="6">
    <source>
        <dbReference type="Proteomes" id="UP000233293"/>
    </source>
</evidence>
<dbReference type="SMART" id="SM00271">
    <property type="entry name" value="DnaJ"/>
    <property type="match status" value="1"/>
</dbReference>
<dbReference type="PANTHER" id="PTHR44825">
    <property type="match status" value="1"/>
</dbReference>
<dbReference type="SUPFAM" id="SSF46565">
    <property type="entry name" value="Chaperone J-domain"/>
    <property type="match status" value="1"/>
</dbReference>
<dbReference type="Gene3D" id="1.10.287.110">
    <property type="entry name" value="DnaJ domain"/>
    <property type="match status" value="1"/>
</dbReference>
<feature type="domain" description="SH3b" evidence="4">
    <location>
        <begin position="292"/>
        <end position="357"/>
    </location>
</feature>
<dbReference type="OrthoDB" id="7319410at2"/>
<evidence type="ECO:0000256" key="2">
    <source>
        <dbReference type="SAM" id="Phobius"/>
    </source>
</evidence>
<dbReference type="InterPro" id="IPR001623">
    <property type="entry name" value="DnaJ_domain"/>
</dbReference>
<dbReference type="PROSITE" id="PS51781">
    <property type="entry name" value="SH3B"/>
    <property type="match status" value="1"/>
</dbReference>
<proteinExistence type="predicted"/>
<evidence type="ECO:0000256" key="1">
    <source>
        <dbReference type="SAM" id="MobiDB-lite"/>
    </source>
</evidence>
<dbReference type="CDD" id="cd06257">
    <property type="entry name" value="DnaJ"/>
    <property type="match status" value="1"/>
</dbReference>
<organism evidence="5 6">
    <name type="scientific">Telmatospirillum siberiense</name>
    <dbReference type="NCBI Taxonomy" id="382514"/>
    <lineage>
        <taxon>Bacteria</taxon>
        <taxon>Pseudomonadati</taxon>
        <taxon>Pseudomonadota</taxon>
        <taxon>Alphaproteobacteria</taxon>
        <taxon>Rhodospirillales</taxon>
        <taxon>Rhodospirillaceae</taxon>
        <taxon>Telmatospirillum</taxon>
    </lineage>
</organism>
<dbReference type="InterPro" id="IPR003646">
    <property type="entry name" value="SH3-like_bac-type"/>
</dbReference>
<dbReference type="EMBL" id="PIUM01000034">
    <property type="protein sequence ID" value="PKU22325.1"/>
    <property type="molecule type" value="Genomic_DNA"/>
</dbReference>
<dbReference type="PRINTS" id="PR00625">
    <property type="entry name" value="JDOMAIN"/>
</dbReference>
<comment type="caution">
    <text evidence="5">The sequence shown here is derived from an EMBL/GenBank/DDBJ whole genome shotgun (WGS) entry which is preliminary data.</text>
</comment>
<dbReference type="RefSeq" id="WP_101252883.1">
    <property type="nucleotide sequence ID" value="NZ_PIUM01000034.1"/>
</dbReference>
<accession>A0A2N3PPI3</accession>
<dbReference type="AlphaFoldDB" id="A0A2N3PPI3"/>
<evidence type="ECO:0000313" key="5">
    <source>
        <dbReference type="EMBL" id="PKU22325.1"/>
    </source>
</evidence>
<keyword evidence="2" id="KW-0472">Membrane</keyword>
<feature type="region of interest" description="Disordered" evidence="1">
    <location>
        <begin position="483"/>
        <end position="502"/>
    </location>
</feature>
<keyword evidence="2" id="KW-1133">Transmembrane helix</keyword>
<dbReference type="Pfam" id="PF00226">
    <property type="entry name" value="DnaJ"/>
    <property type="match status" value="1"/>
</dbReference>